<evidence type="ECO:0000313" key="2">
    <source>
        <dbReference type="Proteomes" id="UP000194137"/>
    </source>
</evidence>
<proteinExistence type="predicted"/>
<name>A0A1W6ZVT5_9HYPH</name>
<accession>A0A1W6ZVT5</accession>
<sequence length="131" mass="14624">MPKTNRSAKLHQQAVRDWTRAILAFIMLVFVFALSLSDGRIFPAFLMADASSSSALPIESQASILAKGSIYIASPDSRMCEYREIDNSTWRIRNGGTVLCDQTGSLSLQQPDRNPMPARIDAIRDSFFPRK</sequence>
<protein>
    <submittedName>
        <fullName evidence="1">Uncharacterized protein</fullName>
    </submittedName>
</protein>
<evidence type="ECO:0000313" key="1">
    <source>
        <dbReference type="EMBL" id="ARQ01494.1"/>
    </source>
</evidence>
<dbReference type="EMBL" id="CP021112">
    <property type="protein sequence ID" value="ARQ01494.1"/>
    <property type="molecule type" value="Genomic_DNA"/>
</dbReference>
<reference evidence="1 2" key="1">
    <citation type="submission" date="2017-05" db="EMBL/GenBank/DDBJ databases">
        <title>Full genome sequence of Pseudorhodoplanes sinuspersici.</title>
        <authorList>
            <person name="Dastgheib S.M.M."/>
            <person name="Shavandi M."/>
            <person name="Tirandaz H."/>
        </authorList>
    </citation>
    <scope>NUCLEOTIDE SEQUENCE [LARGE SCALE GENOMIC DNA]</scope>
    <source>
        <strain evidence="1 2">RIPI110</strain>
    </source>
</reference>
<dbReference type="AlphaFoldDB" id="A0A1W6ZVT5"/>
<organism evidence="1 2">
    <name type="scientific">Pseudorhodoplanes sinuspersici</name>
    <dbReference type="NCBI Taxonomy" id="1235591"/>
    <lineage>
        <taxon>Bacteria</taxon>
        <taxon>Pseudomonadati</taxon>
        <taxon>Pseudomonadota</taxon>
        <taxon>Alphaproteobacteria</taxon>
        <taxon>Hyphomicrobiales</taxon>
        <taxon>Pseudorhodoplanes</taxon>
    </lineage>
</organism>
<gene>
    <name evidence="1" type="ORF">CAK95_22085</name>
</gene>
<keyword evidence="2" id="KW-1185">Reference proteome</keyword>
<dbReference type="KEGG" id="psin:CAK95_22085"/>
<dbReference type="Proteomes" id="UP000194137">
    <property type="component" value="Chromosome"/>
</dbReference>